<proteinExistence type="predicted"/>
<keyword evidence="1" id="KW-0732">Signal</keyword>
<sequence length="165" mass="17780">MATATAMVVVVMATSVSESSSSSWQDDDSTWQAADTEFVLCTIPSVLAVASDELSYALRRQHVKGAQVTRGPTVAQRNPNSYADTAFDFGHVAAGVAEFCSRPFHKSGFISRAAFGNDDDCHALPRSDIAVQEPWNNDAGVENISIPESFLQEQRPAIKRSTPDA</sequence>
<feature type="chain" id="PRO_5025583567" description="Secreted protein" evidence="1">
    <location>
        <begin position="22"/>
        <end position="165"/>
    </location>
</feature>
<keyword evidence="3" id="KW-1185">Reference proteome</keyword>
<protein>
    <recommendedName>
        <fullName evidence="4">Secreted protein</fullName>
    </recommendedName>
</protein>
<evidence type="ECO:0008006" key="4">
    <source>
        <dbReference type="Google" id="ProtNLM"/>
    </source>
</evidence>
<evidence type="ECO:0000313" key="2">
    <source>
        <dbReference type="EMBL" id="KAF2018934.1"/>
    </source>
</evidence>
<evidence type="ECO:0000256" key="1">
    <source>
        <dbReference type="SAM" id="SignalP"/>
    </source>
</evidence>
<reference evidence="2" key="1">
    <citation type="journal article" date="2020" name="Stud. Mycol.">
        <title>101 Dothideomycetes genomes: a test case for predicting lifestyles and emergence of pathogens.</title>
        <authorList>
            <person name="Haridas S."/>
            <person name="Albert R."/>
            <person name="Binder M."/>
            <person name="Bloem J."/>
            <person name="Labutti K."/>
            <person name="Salamov A."/>
            <person name="Andreopoulos B."/>
            <person name="Baker S."/>
            <person name="Barry K."/>
            <person name="Bills G."/>
            <person name="Bluhm B."/>
            <person name="Cannon C."/>
            <person name="Castanera R."/>
            <person name="Culley D."/>
            <person name="Daum C."/>
            <person name="Ezra D."/>
            <person name="Gonzalez J."/>
            <person name="Henrissat B."/>
            <person name="Kuo A."/>
            <person name="Liang C."/>
            <person name="Lipzen A."/>
            <person name="Lutzoni F."/>
            <person name="Magnuson J."/>
            <person name="Mondo S."/>
            <person name="Nolan M."/>
            <person name="Ohm R."/>
            <person name="Pangilinan J."/>
            <person name="Park H.-J."/>
            <person name="Ramirez L."/>
            <person name="Alfaro M."/>
            <person name="Sun H."/>
            <person name="Tritt A."/>
            <person name="Yoshinaga Y."/>
            <person name="Zwiers L.-H."/>
            <person name="Turgeon B."/>
            <person name="Goodwin S."/>
            <person name="Spatafora J."/>
            <person name="Crous P."/>
            <person name="Grigoriev I."/>
        </authorList>
    </citation>
    <scope>NUCLEOTIDE SEQUENCE</scope>
    <source>
        <strain evidence="2">CBS 175.79</strain>
    </source>
</reference>
<dbReference type="EMBL" id="ML978067">
    <property type="protein sequence ID" value="KAF2018934.1"/>
    <property type="molecule type" value="Genomic_DNA"/>
</dbReference>
<dbReference type="Proteomes" id="UP000799778">
    <property type="component" value="Unassembled WGS sequence"/>
</dbReference>
<name>A0A6A5Y2Y3_9PLEO</name>
<organism evidence="2 3">
    <name type="scientific">Aaosphaeria arxii CBS 175.79</name>
    <dbReference type="NCBI Taxonomy" id="1450172"/>
    <lineage>
        <taxon>Eukaryota</taxon>
        <taxon>Fungi</taxon>
        <taxon>Dikarya</taxon>
        <taxon>Ascomycota</taxon>
        <taxon>Pezizomycotina</taxon>
        <taxon>Dothideomycetes</taxon>
        <taxon>Pleosporomycetidae</taxon>
        <taxon>Pleosporales</taxon>
        <taxon>Pleosporales incertae sedis</taxon>
        <taxon>Aaosphaeria</taxon>
    </lineage>
</organism>
<evidence type="ECO:0000313" key="3">
    <source>
        <dbReference type="Proteomes" id="UP000799778"/>
    </source>
</evidence>
<feature type="signal peptide" evidence="1">
    <location>
        <begin position="1"/>
        <end position="21"/>
    </location>
</feature>
<dbReference type="RefSeq" id="XP_033387273.1">
    <property type="nucleotide sequence ID" value="XM_033531660.1"/>
</dbReference>
<gene>
    <name evidence="2" type="ORF">BU24DRAFT_458662</name>
</gene>
<accession>A0A6A5Y2Y3</accession>
<dbReference type="GeneID" id="54289057"/>
<dbReference type="AlphaFoldDB" id="A0A6A5Y2Y3"/>